<dbReference type="GO" id="GO:0070525">
    <property type="term" value="P:tRNA threonylcarbamoyladenosine metabolic process"/>
    <property type="evidence" value="ECO:0007669"/>
    <property type="project" value="UniProtKB-ARBA"/>
</dbReference>
<organism evidence="8 9">
    <name type="scientific">Orenia marismortui</name>
    <dbReference type="NCBI Taxonomy" id="46469"/>
    <lineage>
        <taxon>Bacteria</taxon>
        <taxon>Bacillati</taxon>
        <taxon>Bacillota</taxon>
        <taxon>Clostridia</taxon>
        <taxon>Halanaerobiales</taxon>
        <taxon>Halobacteroidaceae</taxon>
        <taxon>Orenia</taxon>
    </lineage>
</organism>
<dbReference type="AlphaFoldDB" id="A0A4R8H155"/>
<dbReference type="PRINTS" id="PR00789">
    <property type="entry name" value="OSIALOPTASE"/>
</dbReference>
<dbReference type="STRING" id="926561.GCA_000379025_02820"/>
<proteinExistence type="predicted"/>
<dbReference type="RefSeq" id="WP_134118285.1">
    <property type="nucleotide sequence ID" value="NZ_SOEG01000031.1"/>
</dbReference>
<evidence type="ECO:0000313" key="9">
    <source>
        <dbReference type="Proteomes" id="UP000295832"/>
    </source>
</evidence>
<accession>A0A4R8H155</accession>
<name>A0A4R8H155_9FIRM</name>
<evidence type="ECO:0000259" key="7">
    <source>
        <dbReference type="Pfam" id="PF00814"/>
    </source>
</evidence>
<dbReference type="PROSITE" id="PS01016">
    <property type="entry name" value="GLYCOPROTEASE"/>
    <property type="match status" value="1"/>
</dbReference>
<dbReference type="GO" id="GO:0046872">
    <property type="term" value="F:metal ion binding"/>
    <property type="evidence" value="ECO:0007669"/>
    <property type="project" value="UniProtKB-KW"/>
</dbReference>
<evidence type="ECO:0000256" key="1">
    <source>
        <dbReference type="ARBA" id="ARBA00012156"/>
    </source>
</evidence>
<reference evidence="8 9" key="1">
    <citation type="submission" date="2019-03" db="EMBL/GenBank/DDBJ databases">
        <title>Subsurface microbial communities from deep shales in Ohio and West Virginia, USA.</title>
        <authorList>
            <person name="Wrighton K."/>
        </authorList>
    </citation>
    <scope>NUCLEOTIDE SEQUENCE [LARGE SCALE GENOMIC DNA]</scope>
    <source>
        <strain evidence="8 9">MSL 6dP</strain>
    </source>
</reference>
<keyword evidence="2" id="KW-0808">Transferase</keyword>
<dbReference type="InterPro" id="IPR017861">
    <property type="entry name" value="KAE1/TsaD"/>
</dbReference>
<dbReference type="EC" id="2.3.1.234" evidence="1"/>
<gene>
    <name evidence="8" type="ORF">C7959_1319</name>
</gene>
<dbReference type="Pfam" id="PF00814">
    <property type="entry name" value="TsaD"/>
    <property type="match status" value="1"/>
</dbReference>
<dbReference type="PANTHER" id="PTHR11735:SF11">
    <property type="entry name" value="TRNA THREONYLCARBAMOYLADENOSINE BIOSYNTHESIS PROTEIN TSAB"/>
    <property type="match status" value="1"/>
</dbReference>
<evidence type="ECO:0000256" key="5">
    <source>
        <dbReference type="ARBA" id="ARBA00023315"/>
    </source>
</evidence>
<dbReference type="GO" id="GO:0061711">
    <property type="term" value="F:tRNA N(6)-L-threonylcarbamoyladenine synthase activity"/>
    <property type="evidence" value="ECO:0007669"/>
    <property type="project" value="UniProtKB-EC"/>
</dbReference>
<dbReference type="GO" id="GO:0006400">
    <property type="term" value="P:tRNA modification"/>
    <property type="evidence" value="ECO:0007669"/>
    <property type="project" value="UniProtKB-ARBA"/>
</dbReference>
<keyword evidence="9" id="KW-1185">Reference proteome</keyword>
<sequence>MILGIDTSNYTTSVALMTLDGELIKQRRQRLKVDLGERGLRQSEALFQHINQLPDLIADVAKGRKDQLTKIIVSNKPRPKEASYMPVFKAGVGQAKALSSILDIPLVKVSHQEGHLMAGLWSADISFDQFLAVHISGGTSEILKVEKKKSNNSFEIEELGSSQDLHAGQFIDRVGVALGLAFPAGPQLEKLAKGGELGKLSIPSSVQDYQISFSGPSSAAMRMIQSEKKAEDIALAVQQCIANSLEKVLKKAIEKEKYKDILIVGGVAANQYIRARLRKRLEHRAVGAKLYFADPKWSSDNAVGVAAMGLE</sequence>
<feature type="domain" description="Gcp-like" evidence="7">
    <location>
        <begin position="48"/>
        <end position="305"/>
    </location>
</feature>
<evidence type="ECO:0000256" key="2">
    <source>
        <dbReference type="ARBA" id="ARBA00022679"/>
    </source>
</evidence>
<dbReference type="SUPFAM" id="SSF53067">
    <property type="entry name" value="Actin-like ATPase domain"/>
    <property type="match status" value="1"/>
</dbReference>
<evidence type="ECO:0000256" key="3">
    <source>
        <dbReference type="ARBA" id="ARBA00022694"/>
    </source>
</evidence>
<keyword evidence="4" id="KW-0479">Metal-binding</keyword>
<evidence type="ECO:0000256" key="6">
    <source>
        <dbReference type="ARBA" id="ARBA00048117"/>
    </source>
</evidence>
<evidence type="ECO:0000313" key="8">
    <source>
        <dbReference type="EMBL" id="TDX48244.1"/>
    </source>
</evidence>
<dbReference type="InterPro" id="IPR000905">
    <property type="entry name" value="Gcp-like_dom"/>
</dbReference>
<keyword evidence="5" id="KW-0012">Acyltransferase</keyword>
<dbReference type="Proteomes" id="UP000295832">
    <property type="component" value="Unassembled WGS sequence"/>
</dbReference>
<keyword evidence="3" id="KW-0819">tRNA processing</keyword>
<dbReference type="InterPro" id="IPR017860">
    <property type="entry name" value="Peptidase_M22_CS"/>
</dbReference>
<dbReference type="PANTHER" id="PTHR11735">
    <property type="entry name" value="TRNA N6-ADENOSINE THREONYLCARBAMOYLTRANSFERASE"/>
    <property type="match status" value="1"/>
</dbReference>
<comment type="catalytic activity">
    <reaction evidence="6">
        <text>L-threonylcarbamoyladenylate + adenosine(37) in tRNA = N(6)-L-threonylcarbamoyladenosine(37) in tRNA + AMP + H(+)</text>
        <dbReference type="Rhea" id="RHEA:37059"/>
        <dbReference type="Rhea" id="RHEA-COMP:10162"/>
        <dbReference type="Rhea" id="RHEA-COMP:10163"/>
        <dbReference type="ChEBI" id="CHEBI:15378"/>
        <dbReference type="ChEBI" id="CHEBI:73682"/>
        <dbReference type="ChEBI" id="CHEBI:74411"/>
        <dbReference type="ChEBI" id="CHEBI:74418"/>
        <dbReference type="ChEBI" id="CHEBI:456215"/>
        <dbReference type="EC" id="2.3.1.234"/>
    </reaction>
</comment>
<dbReference type="Gene3D" id="3.30.420.40">
    <property type="match status" value="2"/>
</dbReference>
<protein>
    <recommendedName>
        <fullName evidence="1">N(6)-L-threonylcarbamoyladenine synthase</fullName>
        <ecNumber evidence="1">2.3.1.234</ecNumber>
    </recommendedName>
</protein>
<comment type="caution">
    <text evidence="8">The sequence shown here is derived from an EMBL/GenBank/DDBJ whole genome shotgun (WGS) entry which is preliminary data.</text>
</comment>
<dbReference type="GO" id="GO:0005829">
    <property type="term" value="C:cytosol"/>
    <property type="evidence" value="ECO:0007669"/>
    <property type="project" value="TreeGrafter"/>
</dbReference>
<dbReference type="InterPro" id="IPR043129">
    <property type="entry name" value="ATPase_NBD"/>
</dbReference>
<dbReference type="EMBL" id="SOEG01000031">
    <property type="protein sequence ID" value="TDX48244.1"/>
    <property type="molecule type" value="Genomic_DNA"/>
</dbReference>
<evidence type="ECO:0000256" key="4">
    <source>
        <dbReference type="ARBA" id="ARBA00022723"/>
    </source>
</evidence>